<feature type="transmembrane region" description="Helical" evidence="5">
    <location>
        <begin position="253"/>
        <end position="275"/>
    </location>
</feature>
<name>A0A4Z0GY09_9BACI</name>
<evidence type="ECO:0000256" key="2">
    <source>
        <dbReference type="ARBA" id="ARBA00022692"/>
    </source>
</evidence>
<dbReference type="InterPro" id="IPR047817">
    <property type="entry name" value="ABC2_TM_bact-type"/>
</dbReference>
<feature type="transmembrane region" description="Helical" evidence="5">
    <location>
        <begin position="342"/>
        <end position="360"/>
    </location>
</feature>
<evidence type="ECO:0000256" key="5">
    <source>
        <dbReference type="SAM" id="Phobius"/>
    </source>
</evidence>
<evidence type="ECO:0000256" key="4">
    <source>
        <dbReference type="ARBA" id="ARBA00023136"/>
    </source>
</evidence>
<evidence type="ECO:0000256" key="3">
    <source>
        <dbReference type="ARBA" id="ARBA00022989"/>
    </source>
</evidence>
<reference evidence="7 8" key="1">
    <citation type="journal article" date="2003" name="Int. J. Syst. Evol. Microbiol.">
        <title>Halobacillus salinus sp. nov., isolated from a salt lake on the coast of the East Sea in Korea.</title>
        <authorList>
            <person name="Yoon J.H."/>
            <person name="Kang K.H."/>
            <person name="Park Y.H."/>
        </authorList>
    </citation>
    <scope>NUCLEOTIDE SEQUENCE [LARGE SCALE GENOMIC DNA]</scope>
    <source>
        <strain evidence="7 8">HSL-3</strain>
    </source>
</reference>
<proteinExistence type="predicted"/>
<feature type="transmembrane region" description="Helical" evidence="5">
    <location>
        <begin position="21"/>
        <end position="40"/>
    </location>
</feature>
<dbReference type="Pfam" id="PF12698">
    <property type="entry name" value="ABC2_membrane_3"/>
    <property type="match status" value="1"/>
</dbReference>
<dbReference type="EMBL" id="SRJC01000006">
    <property type="protein sequence ID" value="TGB01473.1"/>
    <property type="molecule type" value="Genomic_DNA"/>
</dbReference>
<feature type="domain" description="ABC transmembrane type-2" evidence="6">
    <location>
        <begin position="136"/>
        <end position="366"/>
    </location>
</feature>
<dbReference type="Proteomes" id="UP000297982">
    <property type="component" value="Unassembled WGS sequence"/>
</dbReference>
<gene>
    <name evidence="7" type="ORF">E4663_16880</name>
</gene>
<evidence type="ECO:0000313" key="8">
    <source>
        <dbReference type="Proteomes" id="UP000297982"/>
    </source>
</evidence>
<sequence length="366" mass="40437">MKAYWQLTLAQLRIFARNRQVLFFTLLFPIILMLTLGSFLGNSGGTSITMAVVDQDGSQESKQLLSTFENNESIQLDKRTDVDEALDELKESDYQVVMEIPEGYGEQLQSHTDESEAFDLPVYYNETDATASELGLTVVNAAVDQVSKNIEDYSPAVAVEAEGVRALDLGYIDFLVPGIVAMMIMNNNMNGVAGQISAWRERGILRRMQGTRLKASTFIAGQITARVILNALQAILVLIVASLLFQVQVNGSWLALLTFVVLGTLAFMAIGFIIAGLAKNPESAGPIAGFASFPMLFLGGVFFPINSMPEYLQPIVHILPISHLSTALRETMNVGIPFFDLWHHWLTLAAWLVVAFFIASRTFKWE</sequence>
<dbReference type="PANTHER" id="PTHR43027:SF2">
    <property type="entry name" value="TRANSPORT PERMEASE PROTEIN"/>
    <property type="match status" value="1"/>
</dbReference>
<keyword evidence="3 5" id="KW-1133">Transmembrane helix</keyword>
<dbReference type="RefSeq" id="WP_135328498.1">
    <property type="nucleotide sequence ID" value="NZ_SRJC01000006.1"/>
</dbReference>
<feature type="transmembrane region" description="Helical" evidence="5">
    <location>
        <begin position="227"/>
        <end position="247"/>
    </location>
</feature>
<dbReference type="GO" id="GO:0016020">
    <property type="term" value="C:membrane"/>
    <property type="evidence" value="ECO:0007669"/>
    <property type="project" value="UniProtKB-SubCell"/>
</dbReference>
<evidence type="ECO:0000256" key="1">
    <source>
        <dbReference type="ARBA" id="ARBA00004141"/>
    </source>
</evidence>
<protein>
    <submittedName>
        <fullName evidence="7">ABC transporter permease</fullName>
    </submittedName>
</protein>
<comment type="caution">
    <text evidence="7">The sequence shown here is derived from an EMBL/GenBank/DDBJ whole genome shotgun (WGS) entry which is preliminary data.</text>
</comment>
<dbReference type="InterPro" id="IPR013525">
    <property type="entry name" value="ABC2_TM"/>
</dbReference>
<dbReference type="Gene3D" id="3.40.1710.10">
    <property type="entry name" value="abc type-2 transporter like domain"/>
    <property type="match status" value="1"/>
</dbReference>
<dbReference type="PANTHER" id="PTHR43027">
    <property type="entry name" value="DOXORUBICIN RESISTANCE ABC TRANSPORTER PERMEASE PROTEIN DRRC-RELATED"/>
    <property type="match status" value="1"/>
</dbReference>
<keyword evidence="8" id="KW-1185">Reference proteome</keyword>
<feature type="transmembrane region" description="Helical" evidence="5">
    <location>
        <begin position="174"/>
        <end position="199"/>
    </location>
</feature>
<dbReference type="PROSITE" id="PS51012">
    <property type="entry name" value="ABC_TM2"/>
    <property type="match status" value="1"/>
</dbReference>
<dbReference type="GO" id="GO:0140359">
    <property type="term" value="F:ABC-type transporter activity"/>
    <property type="evidence" value="ECO:0007669"/>
    <property type="project" value="InterPro"/>
</dbReference>
<evidence type="ECO:0000259" key="6">
    <source>
        <dbReference type="PROSITE" id="PS51012"/>
    </source>
</evidence>
<feature type="transmembrane region" description="Helical" evidence="5">
    <location>
        <begin position="287"/>
        <end position="305"/>
    </location>
</feature>
<accession>A0A4Z0GY09</accession>
<dbReference type="AlphaFoldDB" id="A0A4Z0GY09"/>
<organism evidence="7 8">
    <name type="scientific">Halobacillus salinus</name>
    <dbReference type="NCBI Taxonomy" id="192814"/>
    <lineage>
        <taxon>Bacteria</taxon>
        <taxon>Bacillati</taxon>
        <taxon>Bacillota</taxon>
        <taxon>Bacilli</taxon>
        <taxon>Bacillales</taxon>
        <taxon>Bacillaceae</taxon>
        <taxon>Halobacillus</taxon>
    </lineage>
</organism>
<evidence type="ECO:0000313" key="7">
    <source>
        <dbReference type="EMBL" id="TGB01473.1"/>
    </source>
</evidence>
<dbReference type="InterPro" id="IPR052902">
    <property type="entry name" value="ABC-2_transporter"/>
</dbReference>
<keyword evidence="2 5" id="KW-0812">Transmembrane</keyword>
<dbReference type="STRING" id="192814.GCA_900166575_00034"/>
<comment type="subcellular location">
    <subcellularLocation>
        <location evidence="1">Membrane</location>
        <topology evidence="1">Multi-pass membrane protein</topology>
    </subcellularLocation>
</comment>
<keyword evidence="4 5" id="KW-0472">Membrane</keyword>